<dbReference type="EMBL" id="KV020104">
    <property type="protein sequence ID" value="KZV15360.1"/>
    <property type="molecule type" value="Genomic_DNA"/>
</dbReference>
<protein>
    <submittedName>
        <fullName evidence="2">Uncharacterized protein</fullName>
    </submittedName>
</protein>
<evidence type="ECO:0000313" key="3">
    <source>
        <dbReference type="Proteomes" id="UP000250235"/>
    </source>
</evidence>
<organism evidence="2 3">
    <name type="scientific">Dorcoceras hygrometricum</name>
    <dbReference type="NCBI Taxonomy" id="472368"/>
    <lineage>
        <taxon>Eukaryota</taxon>
        <taxon>Viridiplantae</taxon>
        <taxon>Streptophyta</taxon>
        <taxon>Embryophyta</taxon>
        <taxon>Tracheophyta</taxon>
        <taxon>Spermatophyta</taxon>
        <taxon>Magnoliopsida</taxon>
        <taxon>eudicotyledons</taxon>
        <taxon>Gunneridae</taxon>
        <taxon>Pentapetalae</taxon>
        <taxon>asterids</taxon>
        <taxon>lamiids</taxon>
        <taxon>Lamiales</taxon>
        <taxon>Gesneriaceae</taxon>
        <taxon>Didymocarpoideae</taxon>
        <taxon>Trichosporeae</taxon>
        <taxon>Loxocarpinae</taxon>
        <taxon>Dorcoceras</taxon>
    </lineage>
</organism>
<evidence type="ECO:0000256" key="1">
    <source>
        <dbReference type="SAM" id="MobiDB-lite"/>
    </source>
</evidence>
<reference evidence="2 3" key="1">
    <citation type="journal article" date="2015" name="Proc. Natl. Acad. Sci. U.S.A.">
        <title>The resurrection genome of Boea hygrometrica: A blueprint for survival of dehydration.</title>
        <authorList>
            <person name="Xiao L."/>
            <person name="Yang G."/>
            <person name="Zhang L."/>
            <person name="Yang X."/>
            <person name="Zhao S."/>
            <person name="Ji Z."/>
            <person name="Zhou Q."/>
            <person name="Hu M."/>
            <person name="Wang Y."/>
            <person name="Chen M."/>
            <person name="Xu Y."/>
            <person name="Jin H."/>
            <person name="Xiao X."/>
            <person name="Hu G."/>
            <person name="Bao F."/>
            <person name="Hu Y."/>
            <person name="Wan P."/>
            <person name="Li L."/>
            <person name="Deng X."/>
            <person name="Kuang T."/>
            <person name="Xiang C."/>
            <person name="Zhu J.K."/>
            <person name="Oliver M.J."/>
            <person name="He Y."/>
        </authorList>
    </citation>
    <scope>NUCLEOTIDE SEQUENCE [LARGE SCALE GENOMIC DNA]</scope>
    <source>
        <strain evidence="3">cv. XS01</strain>
    </source>
</reference>
<accession>A0A2Z7A8R7</accession>
<dbReference type="Proteomes" id="UP000250235">
    <property type="component" value="Unassembled WGS sequence"/>
</dbReference>
<gene>
    <name evidence="2" type="ORF">F511_20345</name>
</gene>
<keyword evidence="3" id="KW-1185">Reference proteome</keyword>
<dbReference type="AlphaFoldDB" id="A0A2Z7A8R7"/>
<proteinExistence type="predicted"/>
<name>A0A2Z7A8R7_9LAMI</name>
<evidence type="ECO:0000313" key="2">
    <source>
        <dbReference type="EMBL" id="KZV15360.1"/>
    </source>
</evidence>
<sequence>MNVMPPVTTSRPEDRAERSRPRKLVLRSGVFHEDIVMTSRILPKYVFPYLNDRITEDHGEDLVPKIAVSISPEIPDVGEYSPGYAHLHRLAPL</sequence>
<feature type="region of interest" description="Disordered" evidence="1">
    <location>
        <begin position="1"/>
        <end position="21"/>
    </location>
</feature>